<dbReference type="PANTHER" id="PTHR44591:SF25">
    <property type="entry name" value="CHEMOTAXIS TWO-COMPONENT RESPONSE REGULATOR"/>
    <property type="match status" value="1"/>
</dbReference>
<reference evidence="4" key="1">
    <citation type="submission" date="2024-05" db="EMBL/GenBank/DDBJ databases">
        <title>Planctomycetes of the genus Singulisphaera possess chitinolytic capabilities.</title>
        <authorList>
            <person name="Ivanova A."/>
        </authorList>
    </citation>
    <scope>NUCLEOTIDE SEQUENCE</scope>
    <source>
        <strain evidence="4">Ch08T</strain>
    </source>
</reference>
<keyword evidence="1 2" id="KW-0597">Phosphoprotein</keyword>
<dbReference type="SUPFAM" id="SSF52172">
    <property type="entry name" value="CheY-like"/>
    <property type="match status" value="1"/>
</dbReference>
<gene>
    <name evidence="4" type="ORF">V5E97_01885</name>
</gene>
<dbReference type="PROSITE" id="PS50110">
    <property type="entry name" value="RESPONSE_REGULATORY"/>
    <property type="match status" value="1"/>
</dbReference>
<dbReference type="InterPro" id="IPR011006">
    <property type="entry name" value="CheY-like_superfamily"/>
</dbReference>
<dbReference type="EMBL" id="CP155447">
    <property type="protein sequence ID" value="XBH04793.1"/>
    <property type="molecule type" value="Genomic_DNA"/>
</dbReference>
<protein>
    <submittedName>
        <fullName evidence="4">Response regulator</fullName>
    </submittedName>
</protein>
<proteinExistence type="predicted"/>
<feature type="modified residue" description="4-aspartylphosphate" evidence="2">
    <location>
        <position position="53"/>
    </location>
</feature>
<feature type="domain" description="Response regulatory" evidence="3">
    <location>
        <begin position="4"/>
        <end position="119"/>
    </location>
</feature>
<organism evidence="4">
    <name type="scientific">Singulisphaera sp. Ch08</name>
    <dbReference type="NCBI Taxonomy" id="3120278"/>
    <lineage>
        <taxon>Bacteria</taxon>
        <taxon>Pseudomonadati</taxon>
        <taxon>Planctomycetota</taxon>
        <taxon>Planctomycetia</taxon>
        <taxon>Isosphaerales</taxon>
        <taxon>Isosphaeraceae</taxon>
        <taxon>Singulisphaera</taxon>
    </lineage>
</organism>
<accession>A0AAU7CH68</accession>
<evidence type="ECO:0000256" key="1">
    <source>
        <dbReference type="ARBA" id="ARBA00022553"/>
    </source>
</evidence>
<name>A0AAU7CH68_9BACT</name>
<dbReference type="GO" id="GO:0000160">
    <property type="term" value="P:phosphorelay signal transduction system"/>
    <property type="evidence" value="ECO:0007669"/>
    <property type="project" value="InterPro"/>
</dbReference>
<sequence length="121" mass="13748">MGMTILHADDSSAVRRWVAEQLNDSDIKVVSVADGTAALQVLRESHCDLLLTDLEMPNLDGLQLAAAVRELPMYRFLPVLILSTRRPNDIEPERRQGVTGWIVKPTDPEHLRRWIRRSLPL</sequence>
<dbReference type="PANTHER" id="PTHR44591">
    <property type="entry name" value="STRESS RESPONSE REGULATOR PROTEIN 1"/>
    <property type="match status" value="1"/>
</dbReference>
<dbReference type="InterPro" id="IPR001789">
    <property type="entry name" value="Sig_transdc_resp-reg_receiver"/>
</dbReference>
<evidence type="ECO:0000259" key="3">
    <source>
        <dbReference type="PROSITE" id="PS50110"/>
    </source>
</evidence>
<evidence type="ECO:0000256" key="2">
    <source>
        <dbReference type="PROSITE-ProRule" id="PRU00169"/>
    </source>
</evidence>
<dbReference type="SMART" id="SM00448">
    <property type="entry name" value="REC"/>
    <property type="match status" value="1"/>
</dbReference>
<evidence type="ECO:0000313" key="4">
    <source>
        <dbReference type="EMBL" id="XBH04793.1"/>
    </source>
</evidence>
<dbReference type="Gene3D" id="3.40.50.2300">
    <property type="match status" value="1"/>
</dbReference>
<dbReference type="InterPro" id="IPR050595">
    <property type="entry name" value="Bact_response_regulator"/>
</dbReference>
<dbReference type="RefSeq" id="WP_406697588.1">
    <property type="nucleotide sequence ID" value="NZ_CP155447.1"/>
</dbReference>
<dbReference type="AlphaFoldDB" id="A0AAU7CH68"/>
<dbReference type="Pfam" id="PF00072">
    <property type="entry name" value="Response_reg"/>
    <property type="match status" value="1"/>
</dbReference>